<feature type="transmembrane region" description="Helical" evidence="1">
    <location>
        <begin position="356"/>
        <end position="374"/>
    </location>
</feature>
<protein>
    <submittedName>
        <fullName evidence="2">Mannosyltransferase</fullName>
    </submittedName>
</protein>
<dbReference type="RefSeq" id="WP_386409694.1">
    <property type="nucleotide sequence ID" value="NZ_JBHTJH010000017.1"/>
</dbReference>
<keyword evidence="1" id="KW-0812">Transmembrane</keyword>
<keyword evidence="1" id="KW-0472">Membrane</keyword>
<feature type="transmembrane region" description="Helical" evidence="1">
    <location>
        <begin position="36"/>
        <end position="54"/>
    </location>
</feature>
<dbReference type="GO" id="GO:0016757">
    <property type="term" value="F:glycosyltransferase activity"/>
    <property type="evidence" value="ECO:0007669"/>
    <property type="project" value="UniProtKB-KW"/>
</dbReference>
<feature type="transmembrane region" description="Helical" evidence="1">
    <location>
        <begin position="187"/>
        <end position="205"/>
    </location>
</feature>
<feature type="transmembrane region" description="Helical" evidence="1">
    <location>
        <begin position="12"/>
        <end position="30"/>
    </location>
</feature>
<comment type="caution">
    <text evidence="2">The sequence shown here is derived from an EMBL/GenBank/DDBJ whole genome shotgun (WGS) entry which is preliminary data.</text>
</comment>
<feature type="transmembrane region" description="Helical" evidence="1">
    <location>
        <begin position="61"/>
        <end position="79"/>
    </location>
</feature>
<evidence type="ECO:0000256" key="1">
    <source>
        <dbReference type="SAM" id="Phobius"/>
    </source>
</evidence>
<sequence>MSIIHYLKLRKYAILSTIGIIVLYLSFAYDLERTDFIKLLSLWTGSFVLTYTLYRKSKGDFNFLFGTGILFRILFLFAIPNLSQDFYRFVWDGRLLLEGYNPYLYVPDNLIAENGEIIAQAEGIHRGMGALSAGHFTNYPPLNQLCFALAAIFAGKNILGSVIVFRIIIILADIGILFFGKKLLEHLKLPVSNIFWYFLNPFIIVELTGNLHFEGVMLCFMVWSFYLLVKGKWQWSAVTLACSISVKLMPLLFLPLFYQYFVKKQYLIPACPAGKPNPSPQGERSHDGLKKLIGFYVVVGVTTLLLFLPFFDLQFINNYSETVGLWFTNFEFNGSLYYVAREIGYGFRGYNEIQTIGQYTPFIVIFFVLAVAFFRKNKTAIQLITAMLLCLSFYYFVSTTVHPWYLATLLILSIFTKFRFPLVWSLVIILSYLAYGNEGNKENLWIIASEYSIVYGVFFWELFFKKRTSTSSLSLES</sequence>
<keyword evidence="3" id="KW-1185">Reference proteome</keyword>
<accession>A0ABW3D3I2</accession>
<evidence type="ECO:0000313" key="3">
    <source>
        <dbReference type="Proteomes" id="UP001596978"/>
    </source>
</evidence>
<organism evidence="2 3">
    <name type="scientific">Sungkyunkwania multivorans</name>
    <dbReference type="NCBI Taxonomy" id="1173618"/>
    <lineage>
        <taxon>Bacteria</taxon>
        <taxon>Pseudomonadati</taxon>
        <taxon>Bacteroidota</taxon>
        <taxon>Flavobacteriia</taxon>
        <taxon>Flavobacteriales</taxon>
        <taxon>Flavobacteriaceae</taxon>
        <taxon>Sungkyunkwania</taxon>
    </lineage>
</organism>
<feature type="transmembrane region" description="Helical" evidence="1">
    <location>
        <begin position="158"/>
        <end position="180"/>
    </location>
</feature>
<gene>
    <name evidence="2" type="ORF">ACFQ1M_15145</name>
</gene>
<feature type="transmembrane region" description="Helical" evidence="1">
    <location>
        <begin position="293"/>
        <end position="311"/>
    </location>
</feature>
<dbReference type="Pfam" id="PF26314">
    <property type="entry name" value="MptA_B_family"/>
    <property type="match status" value="1"/>
</dbReference>
<feature type="transmembrane region" description="Helical" evidence="1">
    <location>
        <begin position="444"/>
        <end position="464"/>
    </location>
</feature>
<dbReference type="Proteomes" id="UP001596978">
    <property type="component" value="Unassembled WGS sequence"/>
</dbReference>
<reference evidence="3" key="1">
    <citation type="journal article" date="2019" name="Int. J. Syst. Evol. Microbiol.">
        <title>The Global Catalogue of Microorganisms (GCM) 10K type strain sequencing project: providing services to taxonomists for standard genome sequencing and annotation.</title>
        <authorList>
            <consortium name="The Broad Institute Genomics Platform"/>
            <consortium name="The Broad Institute Genome Sequencing Center for Infectious Disease"/>
            <person name="Wu L."/>
            <person name="Ma J."/>
        </authorList>
    </citation>
    <scope>NUCLEOTIDE SEQUENCE [LARGE SCALE GENOMIC DNA]</scope>
    <source>
        <strain evidence="3">CCUG 62952</strain>
    </source>
</reference>
<evidence type="ECO:0000313" key="2">
    <source>
        <dbReference type="EMBL" id="MFD0863551.1"/>
    </source>
</evidence>
<feature type="transmembrane region" description="Helical" evidence="1">
    <location>
        <begin position="404"/>
        <end position="432"/>
    </location>
</feature>
<name>A0ABW3D3I2_9FLAO</name>
<feature type="transmembrane region" description="Helical" evidence="1">
    <location>
        <begin position="236"/>
        <end position="258"/>
    </location>
</feature>
<keyword evidence="2" id="KW-0808">Transferase</keyword>
<feature type="transmembrane region" description="Helical" evidence="1">
    <location>
        <begin position="380"/>
        <end position="397"/>
    </location>
</feature>
<keyword evidence="2" id="KW-0328">Glycosyltransferase</keyword>
<proteinExistence type="predicted"/>
<keyword evidence="1" id="KW-1133">Transmembrane helix</keyword>
<dbReference type="EMBL" id="JBHTJH010000017">
    <property type="protein sequence ID" value="MFD0863551.1"/>
    <property type="molecule type" value="Genomic_DNA"/>
</dbReference>